<evidence type="ECO:0000313" key="5">
    <source>
        <dbReference type="EMBL" id="MDN3568158.1"/>
    </source>
</evidence>
<keyword evidence="2" id="KW-0201">Cytochrome c-type biogenesis</keyword>
<evidence type="ECO:0000256" key="1">
    <source>
        <dbReference type="ARBA" id="ARBA00004196"/>
    </source>
</evidence>
<reference evidence="6" key="1">
    <citation type="journal article" date="2019" name="Int. J. Syst. Evol. Microbiol.">
        <title>The Global Catalogue of Microorganisms (GCM) 10K type strain sequencing project: providing services to taxonomists for standard genome sequencing and annotation.</title>
        <authorList>
            <consortium name="The Broad Institute Genomics Platform"/>
            <consortium name="The Broad Institute Genome Sequencing Center for Infectious Disease"/>
            <person name="Wu L."/>
            <person name="Ma J."/>
        </authorList>
    </citation>
    <scope>NUCLEOTIDE SEQUENCE [LARGE SCALE GENOMIC DNA]</scope>
    <source>
        <strain evidence="6">CECT 7131</strain>
    </source>
</reference>
<dbReference type="SUPFAM" id="SSF52833">
    <property type="entry name" value="Thioredoxin-like"/>
    <property type="match status" value="1"/>
</dbReference>
<dbReference type="Pfam" id="PF08534">
    <property type="entry name" value="Redoxin"/>
    <property type="match status" value="1"/>
</dbReference>
<accession>A0ABT8AEN7</accession>
<dbReference type="RefSeq" id="WP_290320257.1">
    <property type="nucleotide sequence ID" value="NZ_JAUFPN010000204.1"/>
</dbReference>
<comment type="caution">
    <text evidence="5">The sequence shown here is derived from an EMBL/GenBank/DDBJ whole genome shotgun (WGS) entry which is preliminary data.</text>
</comment>
<dbReference type="PANTHER" id="PTHR42852">
    <property type="entry name" value="THIOL:DISULFIDE INTERCHANGE PROTEIN DSBE"/>
    <property type="match status" value="1"/>
</dbReference>
<organism evidence="5 6">
    <name type="scientific">Paeniroseomonas aquatica</name>
    <dbReference type="NCBI Taxonomy" id="373043"/>
    <lineage>
        <taxon>Bacteria</taxon>
        <taxon>Pseudomonadati</taxon>
        <taxon>Pseudomonadota</taxon>
        <taxon>Alphaproteobacteria</taxon>
        <taxon>Acetobacterales</taxon>
        <taxon>Acetobacteraceae</taxon>
        <taxon>Paeniroseomonas</taxon>
    </lineage>
</organism>
<feature type="domain" description="Thioredoxin" evidence="4">
    <location>
        <begin position="46"/>
        <end position="188"/>
    </location>
</feature>
<dbReference type="Gene3D" id="3.40.30.10">
    <property type="entry name" value="Glutaredoxin"/>
    <property type="match status" value="1"/>
</dbReference>
<dbReference type="InterPro" id="IPR006311">
    <property type="entry name" value="TAT_signal"/>
</dbReference>
<evidence type="ECO:0000256" key="3">
    <source>
        <dbReference type="ARBA" id="ARBA00023284"/>
    </source>
</evidence>
<dbReference type="PROSITE" id="PS51352">
    <property type="entry name" value="THIOREDOXIN_2"/>
    <property type="match status" value="1"/>
</dbReference>
<dbReference type="PROSITE" id="PS00194">
    <property type="entry name" value="THIOREDOXIN_1"/>
    <property type="match status" value="1"/>
</dbReference>
<dbReference type="InterPro" id="IPR050553">
    <property type="entry name" value="Thioredoxin_ResA/DsbE_sf"/>
</dbReference>
<dbReference type="PROSITE" id="PS51318">
    <property type="entry name" value="TAT"/>
    <property type="match status" value="1"/>
</dbReference>
<name>A0ABT8AEN7_9PROT</name>
<dbReference type="InterPro" id="IPR013766">
    <property type="entry name" value="Thioredoxin_domain"/>
</dbReference>
<dbReference type="InterPro" id="IPR036249">
    <property type="entry name" value="Thioredoxin-like_sf"/>
</dbReference>
<comment type="subcellular location">
    <subcellularLocation>
        <location evidence="1">Cell envelope</location>
    </subcellularLocation>
</comment>
<dbReference type="InterPro" id="IPR013740">
    <property type="entry name" value="Redoxin"/>
</dbReference>
<protein>
    <submittedName>
        <fullName evidence="5">TlpA disulfide reductase family protein</fullName>
    </submittedName>
</protein>
<proteinExistence type="predicted"/>
<keyword evidence="3" id="KW-0676">Redox-active center</keyword>
<sequence length="201" mass="20940">MAALSGMRATRRGLVLAVGGTLAGAAAGRKAPWSEARAAGAARLAETGPKPLPEFGFLDAEGKPHTIADFSAKGLLINLWATWCPPCVAEMPALDRTQAALAGEGIQVLALSSDRGGRAQVEGFYRDRGIGHLGVWLDPRGAASRALGVRGLPTTILVDRQGQERARVEGDLEWDAPAMLATIRRLIGPAAVPPADPLQPA</sequence>
<keyword evidence="6" id="KW-1185">Reference proteome</keyword>
<evidence type="ECO:0000256" key="2">
    <source>
        <dbReference type="ARBA" id="ARBA00022748"/>
    </source>
</evidence>
<dbReference type="InterPro" id="IPR017937">
    <property type="entry name" value="Thioredoxin_CS"/>
</dbReference>
<dbReference type="PANTHER" id="PTHR42852:SF13">
    <property type="entry name" value="PROTEIN DIPZ"/>
    <property type="match status" value="1"/>
</dbReference>
<gene>
    <name evidence="5" type="ORF">QWZ14_27580</name>
</gene>
<evidence type="ECO:0000313" key="6">
    <source>
        <dbReference type="Proteomes" id="UP001529369"/>
    </source>
</evidence>
<dbReference type="Proteomes" id="UP001529369">
    <property type="component" value="Unassembled WGS sequence"/>
</dbReference>
<dbReference type="CDD" id="cd02966">
    <property type="entry name" value="TlpA_like_family"/>
    <property type="match status" value="1"/>
</dbReference>
<dbReference type="EMBL" id="JAUFPN010000204">
    <property type="protein sequence ID" value="MDN3568158.1"/>
    <property type="molecule type" value="Genomic_DNA"/>
</dbReference>
<evidence type="ECO:0000259" key="4">
    <source>
        <dbReference type="PROSITE" id="PS51352"/>
    </source>
</evidence>